<gene>
    <name evidence="2" type="ORF">CEXT_803311</name>
</gene>
<protein>
    <submittedName>
        <fullName evidence="2">Uncharacterized protein</fullName>
    </submittedName>
</protein>
<sequence>MLMGQKFIYALPNVLPNSPKLGQENCRTEYHHTKKSSLIRKGVKKRKGAPFPKMRDPRVKAPDVGSAGTRKRAKRRRHVKISLKTLILIWDFNETFASFQLFYVTSKWLNTRRVDAL</sequence>
<reference evidence="2 3" key="1">
    <citation type="submission" date="2021-06" db="EMBL/GenBank/DDBJ databases">
        <title>Caerostris extrusa draft genome.</title>
        <authorList>
            <person name="Kono N."/>
            <person name="Arakawa K."/>
        </authorList>
    </citation>
    <scope>NUCLEOTIDE SEQUENCE [LARGE SCALE GENOMIC DNA]</scope>
</reference>
<feature type="region of interest" description="Disordered" evidence="1">
    <location>
        <begin position="32"/>
        <end position="75"/>
    </location>
</feature>
<dbReference type="AlphaFoldDB" id="A0AAV4QXE8"/>
<name>A0AAV4QXE8_CAEEX</name>
<feature type="compositionally biased region" description="Basic residues" evidence="1">
    <location>
        <begin position="32"/>
        <end position="48"/>
    </location>
</feature>
<organism evidence="2 3">
    <name type="scientific">Caerostris extrusa</name>
    <name type="common">Bark spider</name>
    <name type="synonym">Caerostris bankana</name>
    <dbReference type="NCBI Taxonomy" id="172846"/>
    <lineage>
        <taxon>Eukaryota</taxon>
        <taxon>Metazoa</taxon>
        <taxon>Ecdysozoa</taxon>
        <taxon>Arthropoda</taxon>
        <taxon>Chelicerata</taxon>
        <taxon>Arachnida</taxon>
        <taxon>Araneae</taxon>
        <taxon>Araneomorphae</taxon>
        <taxon>Entelegynae</taxon>
        <taxon>Araneoidea</taxon>
        <taxon>Araneidae</taxon>
        <taxon>Caerostris</taxon>
    </lineage>
</organism>
<evidence type="ECO:0000256" key="1">
    <source>
        <dbReference type="SAM" id="MobiDB-lite"/>
    </source>
</evidence>
<keyword evidence="3" id="KW-1185">Reference proteome</keyword>
<proteinExistence type="predicted"/>
<dbReference type="Proteomes" id="UP001054945">
    <property type="component" value="Unassembled WGS sequence"/>
</dbReference>
<comment type="caution">
    <text evidence="2">The sequence shown here is derived from an EMBL/GenBank/DDBJ whole genome shotgun (WGS) entry which is preliminary data.</text>
</comment>
<evidence type="ECO:0000313" key="3">
    <source>
        <dbReference type="Proteomes" id="UP001054945"/>
    </source>
</evidence>
<dbReference type="EMBL" id="BPLR01006953">
    <property type="protein sequence ID" value="GIY13499.1"/>
    <property type="molecule type" value="Genomic_DNA"/>
</dbReference>
<evidence type="ECO:0000313" key="2">
    <source>
        <dbReference type="EMBL" id="GIY13499.1"/>
    </source>
</evidence>
<accession>A0AAV4QXE8</accession>